<dbReference type="RefSeq" id="WP_009140433.1">
    <property type="nucleotide sequence ID" value="NZ_JH126467.1"/>
</dbReference>
<dbReference type="AlphaFoldDB" id="G1WGD4"/>
<accession>G1WGD4</accession>
<evidence type="ECO:0000313" key="3">
    <source>
        <dbReference type="Proteomes" id="UP000004830"/>
    </source>
</evidence>
<dbReference type="STRING" id="742742.HMPREF9452_00397"/>
<protein>
    <submittedName>
        <fullName evidence="2">Lambda family phage portal protein</fullName>
    </submittedName>
</protein>
<dbReference type="GO" id="GO:0005198">
    <property type="term" value="F:structural molecule activity"/>
    <property type="evidence" value="ECO:0007669"/>
    <property type="project" value="InterPro"/>
</dbReference>
<feature type="region of interest" description="Disordered" evidence="1">
    <location>
        <begin position="1"/>
        <end position="29"/>
    </location>
</feature>
<dbReference type="PATRIC" id="fig|742742.3.peg.382"/>
<sequence length="526" mass="57768">MSKQKRKPNVHGSTAAPVRASGYGDSGASGTRRALKGFRVSSGSAQRDIDDNNYTLRNRARALYMGAPIATSAVRTARTNVVGTGVVPRPRIDREYLRMDDATADAWQDAARREFALWAEDRIACDALGLNDFYELQQLIMQSQLMSGDVFALIKHRKASPMRPYTLRLHIIEADRVSTPAMMGVPVASSTEGRNPDNGNAIYDGVEVDSTGRAVAYHICNGYPQEFYREPLQWTRVQAFGKKTGQPNILHIMEAERPDQYRGVSMLAQAIEPLLQTRRYTQAELDAAIVQASFSAFVKVENPIDNPWNEVGGGEGTDGDYASAEPNEYELAPGTINYMEPGEDVTFANPAHPNAGFDVFMRAMAEQIGAAVEIPADLLLKSFNSSYSASRAALMEAWKGFKMRRSWLVSDFCQPVWELFLTEAVASGRISAPGFFADPLIRRAYTACEWIGPSAGQLDPTKEINAELSAIEAGITTREAAAVRINGSDWDSNVRRLARENQALADSVPTTDLTKEGEHAQTVPTE</sequence>
<dbReference type="NCBIfam" id="TIGR01539">
    <property type="entry name" value="portal_lambda"/>
    <property type="match status" value="1"/>
</dbReference>
<name>G1WGD4_9ACTN</name>
<evidence type="ECO:0000313" key="2">
    <source>
        <dbReference type="EMBL" id="EGX67385.1"/>
    </source>
</evidence>
<dbReference type="GeneID" id="62758180"/>
<dbReference type="eggNOG" id="COG5511">
    <property type="taxonomic scope" value="Bacteria"/>
</dbReference>
<dbReference type="GO" id="GO:0019068">
    <property type="term" value="P:virion assembly"/>
    <property type="evidence" value="ECO:0007669"/>
    <property type="project" value="InterPro"/>
</dbReference>
<dbReference type="Pfam" id="PF05136">
    <property type="entry name" value="Phage_portal_2"/>
    <property type="match status" value="1"/>
</dbReference>
<dbReference type="OrthoDB" id="622132at2"/>
<keyword evidence="3" id="KW-1185">Reference proteome</keyword>
<dbReference type="InterPro" id="IPR006429">
    <property type="entry name" value="Phage_lambda_portal"/>
</dbReference>
<comment type="caution">
    <text evidence="2">The sequence shown here is derived from an EMBL/GenBank/DDBJ whole genome shotgun (WGS) entry which is preliminary data.</text>
</comment>
<organism evidence="2 3">
    <name type="scientific">Collinsella tanakaei YIT 12063</name>
    <dbReference type="NCBI Taxonomy" id="742742"/>
    <lineage>
        <taxon>Bacteria</taxon>
        <taxon>Bacillati</taxon>
        <taxon>Actinomycetota</taxon>
        <taxon>Coriobacteriia</taxon>
        <taxon>Coriobacteriales</taxon>
        <taxon>Coriobacteriaceae</taxon>
        <taxon>Collinsella</taxon>
    </lineage>
</organism>
<dbReference type="Proteomes" id="UP000004830">
    <property type="component" value="Unassembled WGS sequence"/>
</dbReference>
<proteinExistence type="predicted"/>
<dbReference type="EMBL" id="ADLS01000006">
    <property type="protein sequence ID" value="EGX67385.1"/>
    <property type="molecule type" value="Genomic_DNA"/>
</dbReference>
<evidence type="ECO:0000256" key="1">
    <source>
        <dbReference type="SAM" id="MobiDB-lite"/>
    </source>
</evidence>
<gene>
    <name evidence="2" type="ORF">HMPREF9452_00397</name>
</gene>
<dbReference type="HOGENOM" id="CLU_027870_3_0_11"/>
<reference evidence="2 3" key="1">
    <citation type="submission" date="2011-06" db="EMBL/GenBank/DDBJ databases">
        <title>The Genome Sequence of Collinsella tanakaei YIT 12063.</title>
        <authorList>
            <consortium name="The Broad Institute Genome Sequencing Platform"/>
            <person name="Earl A."/>
            <person name="Ward D."/>
            <person name="Feldgarden M."/>
            <person name="Gevers D."/>
            <person name="Morotomi M."/>
            <person name="Young S.K."/>
            <person name="Zeng Q."/>
            <person name="Gargeya S."/>
            <person name="Fitzgerald M."/>
            <person name="Haas B."/>
            <person name="Abouelleil A."/>
            <person name="Alvarado L."/>
            <person name="Arachchi H.M."/>
            <person name="Berlin A."/>
            <person name="Brown A."/>
            <person name="Chapman S.B."/>
            <person name="Chen Z."/>
            <person name="Dunbar C."/>
            <person name="Freedman E."/>
            <person name="Gearin G."/>
            <person name="Gellesch M."/>
            <person name="Goldberg J."/>
            <person name="Griggs A."/>
            <person name="Gujja S."/>
            <person name="Heiman D."/>
            <person name="Howarth C."/>
            <person name="Larson L."/>
            <person name="Lui A."/>
            <person name="MacDonald P.J.P."/>
            <person name="Mehta T."/>
            <person name="Montmayeur A."/>
            <person name="Murphy C."/>
            <person name="Neiman D."/>
            <person name="Pearson M."/>
            <person name="Priest M."/>
            <person name="Roberts A."/>
            <person name="Saif S."/>
            <person name="Shea T."/>
            <person name="Shenoy N."/>
            <person name="Sisk P."/>
            <person name="Stolte C."/>
            <person name="Sykes S."/>
            <person name="Wortman J."/>
            <person name="Nusbaum C."/>
            <person name="Birren B."/>
        </authorList>
    </citation>
    <scope>NUCLEOTIDE SEQUENCE [LARGE SCALE GENOMIC DNA]</scope>
    <source>
        <strain evidence="2 3">YIT 12063</strain>
    </source>
</reference>